<keyword evidence="3" id="KW-0813">Transport</keyword>
<comment type="subcellular location">
    <subcellularLocation>
        <location evidence="1">Membrane</location>
        <topology evidence="1">Multi-pass membrane protein</topology>
    </subcellularLocation>
</comment>
<feature type="transmembrane region" description="Helical" evidence="9">
    <location>
        <begin position="429"/>
        <end position="450"/>
    </location>
</feature>
<evidence type="ECO:0000256" key="1">
    <source>
        <dbReference type="ARBA" id="ARBA00004141"/>
    </source>
</evidence>
<dbReference type="EMBL" id="JASCZI010271970">
    <property type="protein sequence ID" value="MED6218587.1"/>
    <property type="molecule type" value="Genomic_DNA"/>
</dbReference>
<feature type="transmembrane region" description="Helical" evidence="9">
    <location>
        <begin position="127"/>
        <end position="153"/>
    </location>
</feature>
<accession>A0ABU6Z9I5</accession>
<evidence type="ECO:0000256" key="2">
    <source>
        <dbReference type="ARBA" id="ARBA00005484"/>
    </source>
</evidence>
<feature type="transmembrane region" description="Helical" evidence="9">
    <location>
        <begin position="295"/>
        <end position="316"/>
    </location>
</feature>
<dbReference type="InterPro" id="IPR004648">
    <property type="entry name" value="Oligpept_transpt"/>
</dbReference>
<reference evidence="10 11" key="1">
    <citation type="journal article" date="2023" name="Plants (Basel)">
        <title>Bridging the Gap: Combining Genomics and Transcriptomics Approaches to Understand Stylosanthes scabra, an Orphan Legume from the Brazilian Caatinga.</title>
        <authorList>
            <person name="Ferreira-Neto J.R.C."/>
            <person name="da Silva M.D."/>
            <person name="Binneck E."/>
            <person name="de Melo N.F."/>
            <person name="da Silva R.H."/>
            <person name="de Melo A.L.T.M."/>
            <person name="Pandolfi V."/>
            <person name="Bustamante F.O."/>
            <person name="Brasileiro-Vidal A.C."/>
            <person name="Benko-Iseppon A.M."/>
        </authorList>
    </citation>
    <scope>NUCLEOTIDE SEQUENCE [LARGE SCALE GENOMIC DNA]</scope>
    <source>
        <tissue evidence="10">Leaves</tissue>
    </source>
</reference>
<feature type="transmembrane region" description="Helical" evidence="9">
    <location>
        <begin position="159"/>
        <end position="180"/>
    </location>
</feature>
<keyword evidence="11" id="KW-1185">Reference proteome</keyword>
<protein>
    <submittedName>
        <fullName evidence="10">OPT superfamily</fullName>
    </submittedName>
</protein>
<feature type="transmembrane region" description="Helical" evidence="9">
    <location>
        <begin position="51"/>
        <end position="71"/>
    </location>
</feature>
<evidence type="ECO:0000313" key="10">
    <source>
        <dbReference type="EMBL" id="MED6218587.1"/>
    </source>
</evidence>
<proteinExistence type="inferred from homology"/>
<evidence type="ECO:0000256" key="4">
    <source>
        <dbReference type="ARBA" id="ARBA00022692"/>
    </source>
</evidence>
<evidence type="ECO:0000256" key="9">
    <source>
        <dbReference type="SAM" id="Phobius"/>
    </source>
</evidence>
<keyword evidence="6" id="KW-0653">Protein transport</keyword>
<evidence type="ECO:0000256" key="8">
    <source>
        <dbReference type="ARBA" id="ARBA00023136"/>
    </source>
</evidence>
<feature type="transmembrane region" description="Helical" evidence="9">
    <location>
        <begin position="541"/>
        <end position="563"/>
    </location>
</feature>
<gene>
    <name evidence="10" type="primary">OPT5</name>
    <name evidence="10" type="ORF">PIB30_028025</name>
</gene>
<evidence type="ECO:0000256" key="3">
    <source>
        <dbReference type="ARBA" id="ARBA00022448"/>
    </source>
</evidence>
<keyword evidence="4 9" id="KW-0812">Transmembrane</keyword>
<evidence type="ECO:0000313" key="11">
    <source>
        <dbReference type="Proteomes" id="UP001341840"/>
    </source>
</evidence>
<organism evidence="10 11">
    <name type="scientific">Stylosanthes scabra</name>
    <dbReference type="NCBI Taxonomy" id="79078"/>
    <lineage>
        <taxon>Eukaryota</taxon>
        <taxon>Viridiplantae</taxon>
        <taxon>Streptophyta</taxon>
        <taxon>Embryophyta</taxon>
        <taxon>Tracheophyta</taxon>
        <taxon>Spermatophyta</taxon>
        <taxon>Magnoliopsida</taxon>
        <taxon>eudicotyledons</taxon>
        <taxon>Gunneridae</taxon>
        <taxon>Pentapetalae</taxon>
        <taxon>rosids</taxon>
        <taxon>fabids</taxon>
        <taxon>Fabales</taxon>
        <taxon>Fabaceae</taxon>
        <taxon>Papilionoideae</taxon>
        <taxon>50 kb inversion clade</taxon>
        <taxon>dalbergioids sensu lato</taxon>
        <taxon>Dalbergieae</taxon>
        <taxon>Pterocarpus clade</taxon>
        <taxon>Stylosanthes</taxon>
    </lineage>
</organism>
<feature type="transmembrane region" description="Helical" evidence="9">
    <location>
        <begin position="457"/>
        <end position="479"/>
    </location>
</feature>
<dbReference type="InterPro" id="IPR004813">
    <property type="entry name" value="OPT"/>
</dbReference>
<name>A0ABU6Z9I5_9FABA</name>
<comment type="similarity">
    <text evidence="2">Belongs to the oligopeptide OPT transporter (TC 2.A.67.1) family.</text>
</comment>
<feature type="transmembrane region" description="Helical" evidence="9">
    <location>
        <begin position="364"/>
        <end position="392"/>
    </location>
</feature>
<sequence>MDGVINESEEKLQSKLKITDESDEEENDCPIEQVRLTVPITDDPNEAALTFRTWVLGIASCVILSFVNKFFGYRTNPISITSVSAQIVTLPIGKFMAATLPTKHFSVPFTKWSFTLNPGPFAMKEHALITIIASAGSSGVYAVHIVSIVKAFYHRGIHPIAAIMLSISTQMLGYGWAGIFRKILIDSPYMWWPETLVQVSLFRALHEIEKRPKGGLTRIQFFLMVFATSFAYYVIPGYFFQALQAISVVCLIWKKSTIAQQIGSGLTGLGIGSFALDWNTVAGFFGSPLAYPSSAIINTLVGYVAFLYILVPIFYWSNIKDAKKFPLISSRTFDSSGQRYNVTRILNSQNFDIDLESYNSYSKLYLSGIFALDYGISFATLTATISHVVLFYGSTIYQMTRKATKALKGQVGDVHTRIMKKNYEQVPEWWFVSILLLMTAVALAACEGFGKQLQLPWWGVLMSLGIALVFTLPIGIIQATTNTQVGLNVITELIIGFIYPGKPLANVTFKTYGYISMSQALSFLRDFKLGHYMKIPPKSMFIAQLVGTIVASLLYFGTAWWLLTTVENICDESMLPEGSPWTCPDDNVFYSASIIWGVVGPAKMFTKEGIYPEMNWFYLIGLLAPVPGWLLSRKFPEKKWIALINMPVILSGASNIPPARSINYIMWGIVGIFFNVYIYNKFKGWWARHTYILSAALDAGVAFMSVALYFALQNYNIFGPEWVGFDADDHCPLSKCPTAPGVVAKGCPVL</sequence>
<comment type="caution">
    <text evidence="10">The sequence shown here is derived from an EMBL/GenBank/DDBJ whole genome shotgun (WGS) entry which is preliminary data.</text>
</comment>
<dbReference type="NCBIfam" id="TIGR00728">
    <property type="entry name" value="OPT_sfam"/>
    <property type="match status" value="1"/>
</dbReference>
<keyword evidence="5" id="KW-0571">Peptide transport</keyword>
<dbReference type="Pfam" id="PF03169">
    <property type="entry name" value="OPT"/>
    <property type="match status" value="1"/>
</dbReference>
<feature type="transmembrane region" description="Helical" evidence="9">
    <location>
        <begin position="485"/>
        <end position="501"/>
    </location>
</feature>
<dbReference type="Proteomes" id="UP001341840">
    <property type="component" value="Unassembled WGS sequence"/>
</dbReference>
<dbReference type="NCBIfam" id="TIGR00727">
    <property type="entry name" value="ISP4_OPT"/>
    <property type="match status" value="1"/>
</dbReference>
<keyword evidence="8 9" id="KW-0472">Membrane</keyword>
<dbReference type="PANTHER" id="PTHR22601">
    <property type="entry name" value="ISP4 LIKE PROTEIN"/>
    <property type="match status" value="1"/>
</dbReference>
<feature type="transmembrane region" description="Helical" evidence="9">
    <location>
        <begin position="662"/>
        <end position="679"/>
    </location>
</feature>
<feature type="transmembrane region" description="Helical" evidence="9">
    <location>
        <begin position="614"/>
        <end position="631"/>
    </location>
</feature>
<evidence type="ECO:0000256" key="6">
    <source>
        <dbReference type="ARBA" id="ARBA00022927"/>
    </source>
</evidence>
<keyword evidence="7 9" id="KW-1133">Transmembrane helix</keyword>
<evidence type="ECO:0000256" key="7">
    <source>
        <dbReference type="ARBA" id="ARBA00022989"/>
    </source>
</evidence>
<feature type="transmembrane region" description="Helical" evidence="9">
    <location>
        <begin position="691"/>
        <end position="712"/>
    </location>
</feature>
<evidence type="ECO:0000256" key="5">
    <source>
        <dbReference type="ARBA" id="ARBA00022856"/>
    </source>
</evidence>